<dbReference type="InterPro" id="IPR005110">
    <property type="entry name" value="MoeA_linker/N"/>
</dbReference>
<comment type="catalytic activity">
    <reaction evidence="6">
        <text>adenylyl-molybdopterin + molybdate = Mo-molybdopterin + AMP + H(+)</text>
        <dbReference type="Rhea" id="RHEA:35047"/>
        <dbReference type="ChEBI" id="CHEBI:15378"/>
        <dbReference type="ChEBI" id="CHEBI:36264"/>
        <dbReference type="ChEBI" id="CHEBI:62727"/>
        <dbReference type="ChEBI" id="CHEBI:71302"/>
        <dbReference type="ChEBI" id="CHEBI:456215"/>
        <dbReference type="EC" id="2.10.1.1"/>
    </reaction>
</comment>
<evidence type="ECO:0000256" key="6">
    <source>
        <dbReference type="ARBA" id="ARBA00047317"/>
    </source>
</evidence>
<evidence type="ECO:0000313" key="11">
    <source>
        <dbReference type="Proteomes" id="UP000595046"/>
    </source>
</evidence>
<accession>A0A7T1WT21</accession>
<dbReference type="PANTHER" id="PTHR10192">
    <property type="entry name" value="MOLYBDOPTERIN BIOSYNTHESIS PROTEIN"/>
    <property type="match status" value="1"/>
</dbReference>
<comment type="similarity">
    <text evidence="3 7">Belongs to the MoeA family.</text>
</comment>
<dbReference type="GO" id="GO:0005829">
    <property type="term" value="C:cytosol"/>
    <property type="evidence" value="ECO:0007669"/>
    <property type="project" value="TreeGrafter"/>
</dbReference>
<dbReference type="SMART" id="SM00852">
    <property type="entry name" value="MoCF_biosynth"/>
    <property type="match status" value="1"/>
</dbReference>
<keyword evidence="7" id="KW-0460">Magnesium</keyword>
<evidence type="ECO:0000259" key="9">
    <source>
        <dbReference type="SMART" id="SM00852"/>
    </source>
</evidence>
<dbReference type="PANTHER" id="PTHR10192:SF5">
    <property type="entry name" value="GEPHYRIN"/>
    <property type="match status" value="1"/>
</dbReference>
<feature type="region of interest" description="Disordered" evidence="8">
    <location>
        <begin position="15"/>
        <end position="117"/>
    </location>
</feature>
<dbReference type="InterPro" id="IPR038987">
    <property type="entry name" value="MoeA-like"/>
</dbReference>
<dbReference type="Proteomes" id="UP000595046">
    <property type="component" value="Chromosome"/>
</dbReference>
<dbReference type="InterPro" id="IPR036688">
    <property type="entry name" value="MoeA_C_domain_IV_sf"/>
</dbReference>
<evidence type="ECO:0000256" key="7">
    <source>
        <dbReference type="RuleBase" id="RU365090"/>
    </source>
</evidence>
<dbReference type="KEGG" id="sbat:G4Z16_16555"/>
<evidence type="ECO:0000256" key="3">
    <source>
        <dbReference type="ARBA" id="ARBA00010763"/>
    </source>
</evidence>
<feature type="region of interest" description="Disordered" evidence="8">
    <location>
        <begin position="214"/>
        <end position="256"/>
    </location>
</feature>
<dbReference type="EMBL" id="CP048882">
    <property type="protein sequence ID" value="QPP07737.1"/>
    <property type="molecule type" value="Genomic_DNA"/>
</dbReference>
<dbReference type="InterPro" id="IPR036425">
    <property type="entry name" value="MoaB/Mog-like_dom_sf"/>
</dbReference>
<name>A0A7T1WT21_9ACTN</name>
<dbReference type="SUPFAM" id="SSF53218">
    <property type="entry name" value="Molybdenum cofactor biosynthesis proteins"/>
    <property type="match status" value="1"/>
</dbReference>
<dbReference type="Gene3D" id="2.40.340.10">
    <property type="entry name" value="MoeA, C-terminal, domain IV"/>
    <property type="match status" value="1"/>
</dbReference>
<comment type="cofactor">
    <cofactor evidence="7">
        <name>Mg(2+)</name>
        <dbReference type="ChEBI" id="CHEBI:18420"/>
    </cofactor>
</comment>
<feature type="compositionally biased region" description="Basic and acidic residues" evidence="8">
    <location>
        <begin position="241"/>
        <end position="252"/>
    </location>
</feature>
<dbReference type="CDD" id="cd00887">
    <property type="entry name" value="MoeA"/>
    <property type="match status" value="1"/>
</dbReference>
<dbReference type="Pfam" id="PF03453">
    <property type="entry name" value="MoeA_N"/>
    <property type="match status" value="1"/>
</dbReference>
<evidence type="ECO:0000313" key="10">
    <source>
        <dbReference type="EMBL" id="QPP07737.1"/>
    </source>
</evidence>
<comment type="pathway">
    <text evidence="2 7">Cofactor biosynthesis; molybdopterin biosynthesis.</text>
</comment>
<feature type="compositionally biased region" description="Basic and acidic residues" evidence="8">
    <location>
        <begin position="104"/>
        <end position="116"/>
    </location>
</feature>
<evidence type="ECO:0000256" key="5">
    <source>
        <dbReference type="ARBA" id="ARBA00023150"/>
    </source>
</evidence>
<dbReference type="RefSeq" id="WP_197351545.1">
    <property type="nucleotide sequence ID" value="NZ_CP048882.1"/>
</dbReference>
<evidence type="ECO:0000256" key="8">
    <source>
        <dbReference type="SAM" id="MobiDB-lite"/>
    </source>
</evidence>
<keyword evidence="7 10" id="KW-0808">Transferase</keyword>
<reference evidence="11" key="1">
    <citation type="submission" date="2020-02" db="EMBL/GenBank/DDBJ databases">
        <title>Streptomyces sp. ASO4wet.</title>
        <authorList>
            <person name="Risdian C."/>
            <person name="Landwehr W."/>
            <person name="Schupp P."/>
            <person name="Wink J."/>
        </authorList>
    </citation>
    <scope>NUCLEOTIDE SEQUENCE [LARGE SCALE GENOMIC DNA]</scope>
    <source>
        <strain evidence="11">ASO4wet</strain>
    </source>
</reference>
<dbReference type="SUPFAM" id="SSF63882">
    <property type="entry name" value="MoeA N-terminal region -like"/>
    <property type="match status" value="1"/>
</dbReference>
<dbReference type="GO" id="GO:0061599">
    <property type="term" value="F:molybdopterin molybdotransferase activity"/>
    <property type="evidence" value="ECO:0007669"/>
    <property type="project" value="UniProtKB-UniRule"/>
</dbReference>
<evidence type="ECO:0000256" key="2">
    <source>
        <dbReference type="ARBA" id="ARBA00005046"/>
    </source>
</evidence>
<keyword evidence="4 7" id="KW-0500">Molybdenum</keyword>
<dbReference type="AlphaFoldDB" id="A0A7T1WT21"/>
<dbReference type="GO" id="GO:0006777">
    <property type="term" value="P:Mo-molybdopterin cofactor biosynthetic process"/>
    <property type="evidence" value="ECO:0007669"/>
    <property type="project" value="UniProtKB-UniRule"/>
</dbReference>
<dbReference type="InterPro" id="IPR005111">
    <property type="entry name" value="MoeA_C_domain_IV"/>
</dbReference>
<evidence type="ECO:0000256" key="1">
    <source>
        <dbReference type="ARBA" id="ARBA00002901"/>
    </source>
</evidence>
<feature type="domain" description="MoaB/Mog" evidence="9">
    <location>
        <begin position="286"/>
        <end position="430"/>
    </location>
</feature>
<dbReference type="EC" id="2.10.1.1" evidence="7"/>
<gene>
    <name evidence="10" type="ORF">G4Z16_16555</name>
</gene>
<feature type="compositionally biased region" description="Low complexity" evidence="8">
    <location>
        <begin position="60"/>
        <end position="78"/>
    </location>
</feature>
<dbReference type="InterPro" id="IPR036135">
    <property type="entry name" value="MoeA_linker/N_sf"/>
</dbReference>
<dbReference type="Pfam" id="PF00994">
    <property type="entry name" value="MoCF_biosynth"/>
    <property type="match status" value="1"/>
</dbReference>
<evidence type="ECO:0000256" key="4">
    <source>
        <dbReference type="ARBA" id="ARBA00022505"/>
    </source>
</evidence>
<keyword evidence="5 7" id="KW-0501">Molybdenum cofactor biosynthesis</keyword>
<dbReference type="Gene3D" id="2.170.190.11">
    <property type="entry name" value="Molybdopterin biosynthesis moea protein, domain 3"/>
    <property type="match status" value="1"/>
</dbReference>
<dbReference type="GO" id="GO:0046872">
    <property type="term" value="F:metal ion binding"/>
    <property type="evidence" value="ECO:0007669"/>
    <property type="project" value="UniProtKB-UniRule"/>
</dbReference>
<proteinExistence type="inferred from homology"/>
<protein>
    <recommendedName>
        <fullName evidence="7">Molybdopterin molybdenumtransferase</fullName>
        <ecNumber evidence="7">2.10.1.1</ecNumber>
    </recommendedName>
</protein>
<dbReference type="InterPro" id="IPR001453">
    <property type="entry name" value="MoaB/Mog_dom"/>
</dbReference>
<dbReference type="Gene3D" id="3.40.980.10">
    <property type="entry name" value="MoaB/Mog-like domain"/>
    <property type="match status" value="1"/>
</dbReference>
<comment type="function">
    <text evidence="1 7">Catalyzes the insertion of molybdate into adenylated molybdopterin with the concomitant release of AMP.</text>
</comment>
<organism evidence="10 11">
    <name type="scientific">Streptomyces bathyalis</name>
    <dbReference type="NCBI Taxonomy" id="2710756"/>
    <lineage>
        <taxon>Bacteria</taxon>
        <taxon>Bacillati</taxon>
        <taxon>Actinomycetota</taxon>
        <taxon>Actinomycetes</taxon>
        <taxon>Kitasatosporales</taxon>
        <taxon>Streptomycetaceae</taxon>
        <taxon>Streptomyces</taxon>
    </lineage>
</organism>
<sequence>MSGADELDEAIALANGAAGGARRGDGRAAPADSEAPRPRSGGGSTRSKGGHEPGPGSHGSGTPANSGSGGSASATASGDGDELAAPDWLTPRSARAGGRGSARPAEDTPSHARDAPWPDARTYASRAAGPLPSLALPLEQALHHTLGAPIDALTDLPSFDTSAMDGWAVAGPGPWTLEEDPTGILAGAVSEPRQLPDGRAIPIATGARIPPGASAVLRSEYGERDGRRLRTTRRPQPGTDIRPRGQECRSGDRLLPTGTRVTPAVLGLAAAAGYDRLTVTRRPRAEVLVLGDELLHRGVPHEGRIRDALGPAVAPWLAALGADVIVTRRLGDDAEALHEAVATTTADLLVTTGGTARGPVDHLRPTLTRVGARLLVEGVRVRPGHPMLLARLPERRESGPDGGPLLVGLPGNPLAAISGLMTLAAPLIRALGDQPAEREVFARITDDVQGHPRDTRLVPVAFAPAASRARPLHYNGPAMLRGVATASALAVVRPGGAASGTDVQVLPLPWFTW</sequence>
<dbReference type="Gene3D" id="3.90.105.10">
    <property type="entry name" value="Molybdopterin biosynthesis moea protein, domain 2"/>
    <property type="match status" value="1"/>
</dbReference>
<dbReference type="Pfam" id="PF03454">
    <property type="entry name" value="MoeA_C"/>
    <property type="match status" value="1"/>
</dbReference>
<keyword evidence="7" id="KW-0479">Metal-binding</keyword>
<dbReference type="UniPathway" id="UPA00344"/>
<keyword evidence="11" id="KW-1185">Reference proteome</keyword>